<keyword evidence="1" id="KW-0698">rRNA processing</keyword>
<keyword evidence="1 2" id="KW-0489">Methyltransferase</keyword>
<comment type="subunit">
    <text evidence="1">Monomer.</text>
</comment>
<evidence type="ECO:0000313" key="2">
    <source>
        <dbReference type="EMBL" id="RWR11995.1"/>
    </source>
</evidence>
<dbReference type="InterPro" id="IPR007473">
    <property type="entry name" value="RlmJ"/>
</dbReference>
<dbReference type="GO" id="GO:0003723">
    <property type="term" value="F:RNA binding"/>
    <property type="evidence" value="ECO:0007669"/>
    <property type="project" value="UniProtKB-UniRule"/>
</dbReference>
<dbReference type="GO" id="GO:0070475">
    <property type="term" value="P:rRNA base methylation"/>
    <property type="evidence" value="ECO:0007669"/>
    <property type="project" value="UniProtKB-UniRule"/>
</dbReference>
<accession>A0A443IV76</accession>
<comment type="caution">
    <text evidence="2">The sequence shown here is derived from an EMBL/GenBank/DDBJ whole genome shotgun (WGS) entry which is preliminary data.</text>
</comment>
<dbReference type="GO" id="GO:0036307">
    <property type="term" value="F:23S rRNA (adenine(2030)-N(6))-methyltransferase activity"/>
    <property type="evidence" value="ECO:0007669"/>
    <property type="project" value="UniProtKB-UniRule"/>
</dbReference>
<feature type="binding site" evidence="1">
    <location>
        <position position="19"/>
    </location>
    <ligand>
        <name>S-adenosyl-L-methionine</name>
        <dbReference type="ChEBI" id="CHEBI:59789"/>
    </ligand>
</feature>
<dbReference type="AlphaFoldDB" id="A0A443IV76"/>
<feature type="binding site" evidence="1">
    <location>
        <position position="117"/>
    </location>
    <ligand>
        <name>S-adenosyl-L-methionine</name>
        <dbReference type="ChEBI" id="CHEBI:59789"/>
    </ligand>
</feature>
<feature type="site" description="Interaction with substrate rRNA" evidence="1">
    <location>
        <position position="4"/>
    </location>
</feature>
<keyword evidence="1" id="KW-0694">RNA-binding</keyword>
<gene>
    <name evidence="1" type="primary">rlmJ</name>
    <name evidence="2" type="ORF">D2T33_09905</name>
</gene>
<dbReference type="EMBL" id="SAUW01000009">
    <property type="protein sequence ID" value="RWR11995.1"/>
    <property type="molecule type" value="Genomic_DNA"/>
</dbReference>
<keyword evidence="1 2" id="KW-0808">Transferase</keyword>
<feature type="binding site" evidence="1">
    <location>
        <position position="162"/>
    </location>
    <ligand>
        <name>S-adenosyl-L-methionine</name>
        <dbReference type="ChEBI" id="CHEBI:59789"/>
    </ligand>
</feature>
<dbReference type="RefSeq" id="WP_128269673.1">
    <property type="nucleotide sequence ID" value="NZ_SAUW01000009.1"/>
</dbReference>
<dbReference type="GO" id="GO:0005829">
    <property type="term" value="C:cytosol"/>
    <property type="evidence" value="ECO:0007669"/>
    <property type="project" value="TreeGrafter"/>
</dbReference>
<comment type="function">
    <text evidence="1">Specifically methylates the adenine in position 2030 of 23S rRNA.</text>
</comment>
<organism evidence="2 3">
    <name type="scientific">Paenirhodobacter populi</name>
    <dbReference type="NCBI Taxonomy" id="2306993"/>
    <lineage>
        <taxon>Bacteria</taxon>
        <taxon>Pseudomonadati</taxon>
        <taxon>Pseudomonadota</taxon>
        <taxon>Alphaproteobacteria</taxon>
        <taxon>Rhodobacterales</taxon>
        <taxon>Rhodobacter group</taxon>
        <taxon>Paenirhodobacter</taxon>
    </lineage>
</organism>
<dbReference type="InterPro" id="IPR029063">
    <property type="entry name" value="SAM-dependent_MTases_sf"/>
</dbReference>
<comment type="catalytic activity">
    <reaction evidence="1">
        <text>adenosine(2030) in 23S rRNA + S-adenosyl-L-methionine = N(6)-methyladenosine(2030) in 23S rRNA + S-adenosyl-L-homocysteine + H(+)</text>
        <dbReference type="Rhea" id="RHEA:43736"/>
        <dbReference type="Rhea" id="RHEA-COMP:10668"/>
        <dbReference type="Rhea" id="RHEA-COMP:10669"/>
        <dbReference type="ChEBI" id="CHEBI:15378"/>
        <dbReference type="ChEBI" id="CHEBI:57856"/>
        <dbReference type="ChEBI" id="CHEBI:59789"/>
        <dbReference type="ChEBI" id="CHEBI:74411"/>
        <dbReference type="ChEBI" id="CHEBI:74449"/>
        <dbReference type="EC" id="2.1.1.266"/>
    </reaction>
</comment>
<dbReference type="Gene3D" id="3.40.50.150">
    <property type="entry name" value="Vaccinia Virus protein VP39"/>
    <property type="match status" value="1"/>
</dbReference>
<proteinExistence type="inferred from homology"/>
<name>A0A443IV76_9RHOB</name>
<feature type="binding site" evidence="1">
    <location>
        <position position="42"/>
    </location>
    <ligand>
        <name>S-adenosyl-L-methionine</name>
        <dbReference type="ChEBI" id="CHEBI:59789"/>
    </ligand>
</feature>
<reference evidence="2 3" key="1">
    <citation type="submission" date="2019-01" db="EMBL/GenBank/DDBJ databases">
        <title>Sinorhodobacter populi sp. nov. isolated from the symptomatic bark tissue of Populus euramericana canker.</title>
        <authorList>
            <person name="Xu G."/>
        </authorList>
    </citation>
    <scope>NUCLEOTIDE SEQUENCE [LARGE SCALE GENOMIC DNA]</scope>
    <source>
        <strain evidence="2 3">2D-5</strain>
    </source>
</reference>
<dbReference type="PANTHER" id="PTHR37426:SF1">
    <property type="entry name" value="RIBOSOMAL RNA LARGE SUBUNIT METHYLTRANSFERASE J"/>
    <property type="match status" value="1"/>
</dbReference>
<comment type="similarity">
    <text evidence="1">Belongs to the RlmJ family.</text>
</comment>
<evidence type="ECO:0000313" key="3">
    <source>
        <dbReference type="Proteomes" id="UP000285710"/>
    </source>
</evidence>
<dbReference type="Pfam" id="PF04378">
    <property type="entry name" value="RsmJ"/>
    <property type="match status" value="1"/>
</dbReference>
<feature type="active site" description="Proton acceptor" evidence="1">
    <location>
        <position position="162"/>
    </location>
</feature>
<dbReference type="SUPFAM" id="SSF53335">
    <property type="entry name" value="S-adenosyl-L-methionine-dependent methyltransferases"/>
    <property type="match status" value="1"/>
</dbReference>
<protein>
    <recommendedName>
        <fullName evidence="1">Ribosomal RNA large subunit methyltransferase J</fullName>
        <ecNumber evidence="1">2.1.1.266</ecNumber>
    </recommendedName>
    <alternativeName>
        <fullName evidence="1">23S rRNA (adenine(2030)-N6)-methyltransferase</fullName>
    </alternativeName>
    <alternativeName>
        <fullName evidence="1">23S rRNA m6A2030 methyltransferase</fullName>
    </alternativeName>
</protein>
<dbReference type="EC" id="2.1.1.266" evidence="1"/>
<dbReference type="HAMAP" id="MF_00934">
    <property type="entry name" value="23SrRNA_methyltr_J"/>
    <property type="match status" value="1"/>
</dbReference>
<dbReference type="Proteomes" id="UP000285710">
    <property type="component" value="Unassembled WGS sequence"/>
</dbReference>
<reference evidence="2 3" key="2">
    <citation type="submission" date="2019-01" db="EMBL/GenBank/DDBJ databases">
        <authorList>
            <person name="Li Y."/>
        </authorList>
    </citation>
    <scope>NUCLEOTIDE SEQUENCE [LARGE SCALE GENOMIC DNA]</scope>
    <source>
        <strain evidence="2 3">2D-5</strain>
    </source>
</reference>
<evidence type="ECO:0000256" key="1">
    <source>
        <dbReference type="HAMAP-Rule" id="MF_00934"/>
    </source>
</evidence>
<feature type="binding site" evidence="1">
    <location>
        <position position="99"/>
    </location>
    <ligand>
        <name>S-adenosyl-L-methionine</name>
        <dbReference type="ChEBI" id="CHEBI:59789"/>
    </ligand>
</feature>
<keyword evidence="3" id="KW-1185">Reference proteome</keyword>
<sequence length="265" mass="29122">MLSYQHIYHAGNLADVHKHALLAVMIDYMTRKDKPLSYLETHSGRGTYALDASEAVKTGEAAAGISRIERLGWFGPDHPYMRALAATRAAHGRAAYPGSPMVAATLLRPIDSLQLCELHPREFEALRTAMAPYGGILHHKDGLQMALAMAPPVPRRGLMLIDPSWEVKTDYETIPRLIGQIARKWNVGVIALWYPILAPTVAVAQDQAAMARGLARAHPEALISEVRFPPAREGHGMIGSGMFVLNPPWGLEGESQRIARLFARL</sequence>
<keyword evidence="1" id="KW-0949">S-adenosyl-L-methionine</keyword>
<feature type="binding site" evidence="1">
    <location>
        <begin position="141"/>
        <end position="142"/>
    </location>
    <ligand>
        <name>S-adenosyl-L-methionine</name>
        <dbReference type="ChEBI" id="CHEBI:59789"/>
    </ligand>
</feature>
<dbReference type="PANTHER" id="PTHR37426">
    <property type="entry name" value="RIBOSOMAL RNA LARGE SUBUNIT METHYLTRANSFERASE J"/>
    <property type="match status" value="1"/>
</dbReference>